<gene>
    <name evidence="12" type="ORF">LSINAPIS_LOCUS15420</name>
</gene>
<dbReference type="InterPro" id="IPR030616">
    <property type="entry name" value="Aur-like"/>
</dbReference>
<sequence length="209" mass="24163">MTKYSVGDFVYGEKLGDGGFGGVKKNCAASTTNQEKEYKIQRRLCHPNIIQCYGAYLHENYFFHIQEFAPYGSLMDWIRKLGKFNESCTAYYMREISKALRYCHGLSALHRDIKPDNIVLGVNWIPKICDFGCSVKSPGMRRFTRIGTYDYLTPEIIKREPYSTDIDIYCLGVLCYELLVGLPSFYSENNNVRMKKITFGIIKFPMEKI</sequence>
<keyword evidence="4" id="KW-0418">Kinase</keyword>
<evidence type="ECO:0000259" key="11">
    <source>
        <dbReference type="PROSITE" id="PS50011"/>
    </source>
</evidence>
<comment type="catalytic activity">
    <reaction evidence="7">
        <text>L-seryl-[protein] + ATP = O-phospho-L-seryl-[protein] + ADP + H(+)</text>
        <dbReference type="Rhea" id="RHEA:17989"/>
        <dbReference type="Rhea" id="RHEA-COMP:9863"/>
        <dbReference type="Rhea" id="RHEA-COMP:11604"/>
        <dbReference type="ChEBI" id="CHEBI:15378"/>
        <dbReference type="ChEBI" id="CHEBI:29999"/>
        <dbReference type="ChEBI" id="CHEBI:30616"/>
        <dbReference type="ChEBI" id="CHEBI:83421"/>
        <dbReference type="ChEBI" id="CHEBI:456216"/>
        <dbReference type="EC" id="2.7.11.1"/>
    </reaction>
</comment>
<dbReference type="EMBL" id="FZQP02007055">
    <property type="protein sequence ID" value="VVD05974.1"/>
    <property type="molecule type" value="Genomic_DNA"/>
</dbReference>
<keyword evidence="1" id="KW-0723">Serine/threonine-protein kinase</keyword>
<dbReference type="Proteomes" id="UP000324832">
    <property type="component" value="Unassembled WGS sequence"/>
</dbReference>
<feature type="active site" description="Proton acceptor" evidence="8">
    <location>
        <position position="112"/>
    </location>
</feature>
<reference evidence="12 13" key="1">
    <citation type="submission" date="2017-07" db="EMBL/GenBank/DDBJ databases">
        <authorList>
            <person name="Talla V."/>
            <person name="Backstrom N."/>
        </authorList>
    </citation>
    <scope>NUCLEOTIDE SEQUENCE [LARGE SCALE GENOMIC DNA]</scope>
</reference>
<evidence type="ECO:0000256" key="9">
    <source>
        <dbReference type="PIRSR" id="PIRSR630616-2"/>
    </source>
</evidence>
<dbReference type="SMART" id="SM00220">
    <property type="entry name" value="S_TKc"/>
    <property type="match status" value="1"/>
</dbReference>
<evidence type="ECO:0000256" key="3">
    <source>
        <dbReference type="ARBA" id="ARBA00022741"/>
    </source>
</evidence>
<evidence type="ECO:0000256" key="4">
    <source>
        <dbReference type="ARBA" id="ARBA00022777"/>
    </source>
</evidence>
<keyword evidence="3 9" id="KW-0547">Nucleotide-binding</keyword>
<evidence type="ECO:0000256" key="1">
    <source>
        <dbReference type="ARBA" id="ARBA00022527"/>
    </source>
</evidence>
<feature type="cross-link" description="Glycyl lysine isopeptide (Lys-Gly) (interchain with G-Cter in SUMO2)" evidence="10">
    <location>
        <position position="114"/>
    </location>
</feature>
<evidence type="ECO:0000256" key="7">
    <source>
        <dbReference type="ARBA" id="ARBA00048679"/>
    </source>
</evidence>
<dbReference type="SUPFAM" id="SSF56112">
    <property type="entry name" value="Protein kinase-like (PK-like)"/>
    <property type="match status" value="1"/>
</dbReference>
<evidence type="ECO:0000313" key="13">
    <source>
        <dbReference type="Proteomes" id="UP000324832"/>
    </source>
</evidence>
<dbReference type="GO" id="GO:0005524">
    <property type="term" value="F:ATP binding"/>
    <property type="evidence" value="ECO:0007669"/>
    <property type="project" value="UniProtKB-KW"/>
</dbReference>
<dbReference type="PANTHER" id="PTHR24350">
    <property type="entry name" value="SERINE/THREONINE-PROTEIN KINASE IAL-RELATED"/>
    <property type="match status" value="1"/>
</dbReference>
<feature type="binding site" evidence="9">
    <location>
        <position position="130"/>
    </location>
    <ligand>
        <name>ATP</name>
        <dbReference type="ChEBI" id="CHEBI:30616"/>
    </ligand>
</feature>
<comment type="catalytic activity">
    <reaction evidence="6">
        <text>L-threonyl-[protein] + ATP = O-phospho-L-threonyl-[protein] + ADP + H(+)</text>
        <dbReference type="Rhea" id="RHEA:46608"/>
        <dbReference type="Rhea" id="RHEA-COMP:11060"/>
        <dbReference type="Rhea" id="RHEA-COMP:11605"/>
        <dbReference type="ChEBI" id="CHEBI:15378"/>
        <dbReference type="ChEBI" id="CHEBI:30013"/>
        <dbReference type="ChEBI" id="CHEBI:30616"/>
        <dbReference type="ChEBI" id="CHEBI:61977"/>
        <dbReference type="ChEBI" id="CHEBI:456216"/>
        <dbReference type="EC" id="2.7.11.1"/>
    </reaction>
</comment>
<feature type="binding site" evidence="9">
    <location>
        <begin position="67"/>
        <end position="69"/>
    </location>
    <ligand>
        <name>ATP</name>
        <dbReference type="ChEBI" id="CHEBI:30616"/>
    </ligand>
</feature>
<name>A0A5E4R9U4_9NEOP</name>
<protein>
    <recommendedName>
        <fullName evidence="11">Protein kinase domain-containing protein</fullName>
    </recommendedName>
</protein>
<keyword evidence="2" id="KW-0808">Transferase</keyword>
<evidence type="ECO:0000256" key="5">
    <source>
        <dbReference type="ARBA" id="ARBA00022840"/>
    </source>
</evidence>
<evidence type="ECO:0000256" key="2">
    <source>
        <dbReference type="ARBA" id="ARBA00022679"/>
    </source>
</evidence>
<dbReference type="InterPro" id="IPR000719">
    <property type="entry name" value="Prot_kinase_dom"/>
</dbReference>
<evidence type="ECO:0000256" key="8">
    <source>
        <dbReference type="PIRSR" id="PIRSR630616-1"/>
    </source>
</evidence>
<organism evidence="12 13">
    <name type="scientific">Leptidea sinapis</name>
    <dbReference type="NCBI Taxonomy" id="189913"/>
    <lineage>
        <taxon>Eukaryota</taxon>
        <taxon>Metazoa</taxon>
        <taxon>Ecdysozoa</taxon>
        <taxon>Arthropoda</taxon>
        <taxon>Hexapoda</taxon>
        <taxon>Insecta</taxon>
        <taxon>Pterygota</taxon>
        <taxon>Neoptera</taxon>
        <taxon>Endopterygota</taxon>
        <taxon>Lepidoptera</taxon>
        <taxon>Glossata</taxon>
        <taxon>Ditrysia</taxon>
        <taxon>Papilionoidea</taxon>
        <taxon>Pieridae</taxon>
        <taxon>Dismorphiinae</taxon>
        <taxon>Leptidea</taxon>
    </lineage>
</organism>
<feature type="domain" description="Protein kinase" evidence="11">
    <location>
        <begin position="9"/>
        <end position="209"/>
    </location>
</feature>
<dbReference type="AlphaFoldDB" id="A0A5E4R9U4"/>
<proteinExistence type="predicted"/>
<dbReference type="GO" id="GO:0004674">
    <property type="term" value="F:protein serine/threonine kinase activity"/>
    <property type="evidence" value="ECO:0007669"/>
    <property type="project" value="UniProtKB-KW"/>
</dbReference>
<keyword evidence="13" id="KW-1185">Reference proteome</keyword>
<evidence type="ECO:0000256" key="6">
    <source>
        <dbReference type="ARBA" id="ARBA00047899"/>
    </source>
</evidence>
<dbReference type="PROSITE" id="PS50011">
    <property type="entry name" value="PROTEIN_KINASE_DOM"/>
    <property type="match status" value="1"/>
</dbReference>
<dbReference type="InterPro" id="IPR011009">
    <property type="entry name" value="Kinase-like_dom_sf"/>
</dbReference>
<evidence type="ECO:0000313" key="12">
    <source>
        <dbReference type="EMBL" id="VVD05974.1"/>
    </source>
</evidence>
<accession>A0A5E4R9U4</accession>
<dbReference type="Pfam" id="PF00069">
    <property type="entry name" value="Pkinase"/>
    <property type="match status" value="1"/>
</dbReference>
<keyword evidence="5 9" id="KW-0067">ATP-binding</keyword>
<evidence type="ECO:0000256" key="10">
    <source>
        <dbReference type="PIRSR" id="PIRSR630616-3"/>
    </source>
</evidence>
<dbReference type="Gene3D" id="1.10.510.10">
    <property type="entry name" value="Transferase(Phosphotransferase) domain 1"/>
    <property type="match status" value="1"/>
</dbReference>